<keyword evidence="2 4" id="KW-0238">DNA-binding</keyword>
<dbReference type="HOGENOM" id="CLU_069356_15_9_5"/>
<name>X5MFJ6_9HYPH</name>
<evidence type="ECO:0000313" key="8">
    <source>
        <dbReference type="Proteomes" id="UP000032160"/>
    </source>
</evidence>
<dbReference type="InterPro" id="IPR001647">
    <property type="entry name" value="HTH_TetR"/>
</dbReference>
<dbReference type="PANTHER" id="PTHR30055">
    <property type="entry name" value="HTH-TYPE TRANSCRIPTIONAL REGULATOR RUTR"/>
    <property type="match status" value="1"/>
</dbReference>
<dbReference type="SUPFAM" id="SSF48498">
    <property type="entry name" value="Tetracyclin repressor-like, C-terminal domain"/>
    <property type="match status" value="1"/>
</dbReference>
<dbReference type="PANTHER" id="PTHR30055:SF234">
    <property type="entry name" value="HTH-TYPE TRANSCRIPTIONAL REGULATOR BETI"/>
    <property type="match status" value="1"/>
</dbReference>
<dbReference type="PRINTS" id="PR00455">
    <property type="entry name" value="HTHTETR"/>
</dbReference>
<evidence type="ECO:0000256" key="4">
    <source>
        <dbReference type="PROSITE-ProRule" id="PRU00335"/>
    </source>
</evidence>
<dbReference type="SUPFAM" id="SSF46689">
    <property type="entry name" value="Homeodomain-like"/>
    <property type="match status" value="1"/>
</dbReference>
<evidence type="ECO:0000256" key="1">
    <source>
        <dbReference type="ARBA" id="ARBA00023015"/>
    </source>
</evidence>
<feature type="region of interest" description="Disordered" evidence="5">
    <location>
        <begin position="1"/>
        <end position="21"/>
    </location>
</feature>
<sequence>MTRSSKTTPNVSSETPAKGRRRARVLEATEALFTEQGYNQVKMEDIARESGVSLGTIYSYFGSKSGIMTALLAPVTARMEERGQTILANPPTRLEDAIAALYEAHRFEDDWKSLHFLEAFSIPDTFSDAQIAGVHRHYQTFIEAQFRALLDGFAARDRLRPGLDPGDMAFLLYQLMLRHFQAYVTGEDGISTYEAMRVAMHRRARVMVAGWERD</sequence>
<dbReference type="Pfam" id="PF00440">
    <property type="entry name" value="TetR_N"/>
    <property type="match status" value="1"/>
</dbReference>
<feature type="domain" description="HTH tetR-type" evidence="6">
    <location>
        <begin position="19"/>
        <end position="79"/>
    </location>
</feature>
<dbReference type="GO" id="GO:0000976">
    <property type="term" value="F:transcription cis-regulatory region binding"/>
    <property type="evidence" value="ECO:0007669"/>
    <property type="project" value="TreeGrafter"/>
</dbReference>
<evidence type="ECO:0000256" key="2">
    <source>
        <dbReference type="ARBA" id="ARBA00023125"/>
    </source>
</evidence>
<proteinExistence type="predicted"/>
<feature type="compositionally biased region" description="Polar residues" evidence="5">
    <location>
        <begin position="1"/>
        <end position="15"/>
    </location>
</feature>
<evidence type="ECO:0000259" key="6">
    <source>
        <dbReference type="PROSITE" id="PS50977"/>
    </source>
</evidence>
<dbReference type="Gene3D" id="1.10.357.10">
    <property type="entry name" value="Tetracycline Repressor, domain 2"/>
    <property type="match status" value="1"/>
</dbReference>
<feature type="DNA-binding region" description="H-T-H motif" evidence="4">
    <location>
        <begin position="42"/>
        <end position="61"/>
    </location>
</feature>
<evidence type="ECO:0000313" key="7">
    <source>
        <dbReference type="EMBL" id="CDO59884.1"/>
    </source>
</evidence>
<keyword evidence="1" id="KW-0805">Transcription regulation</keyword>
<protein>
    <submittedName>
        <fullName evidence="7">Transcriptional regulator, TetR family</fullName>
    </submittedName>
</protein>
<accession>X5MFJ6</accession>
<keyword evidence="3" id="KW-0804">Transcription</keyword>
<dbReference type="InterPro" id="IPR050109">
    <property type="entry name" value="HTH-type_TetR-like_transc_reg"/>
</dbReference>
<dbReference type="PROSITE" id="PS50977">
    <property type="entry name" value="HTH_TETR_2"/>
    <property type="match status" value="1"/>
</dbReference>
<dbReference type="Proteomes" id="UP000032160">
    <property type="component" value="Chromosome I"/>
</dbReference>
<organism evidence="7 8">
    <name type="scientific">Candidatus Phaeomarinibacter ectocarpi</name>
    <dbReference type="NCBI Taxonomy" id="1458461"/>
    <lineage>
        <taxon>Bacteria</taxon>
        <taxon>Pseudomonadati</taxon>
        <taxon>Pseudomonadota</taxon>
        <taxon>Alphaproteobacteria</taxon>
        <taxon>Hyphomicrobiales</taxon>
        <taxon>Parvibaculaceae</taxon>
        <taxon>Candidatus Phaeomarinibacter</taxon>
    </lineage>
</organism>
<dbReference type="InterPro" id="IPR036271">
    <property type="entry name" value="Tet_transcr_reg_TetR-rel_C_sf"/>
</dbReference>
<dbReference type="GO" id="GO:0003700">
    <property type="term" value="F:DNA-binding transcription factor activity"/>
    <property type="evidence" value="ECO:0007669"/>
    <property type="project" value="TreeGrafter"/>
</dbReference>
<dbReference type="OrthoDB" id="7185252at2"/>
<dbReference type="AlphaFoldDB" id="X5MFJ6"/>
<dbReference type="STRING" id="1458461.BN1012_Phect1670"/>
<keyword evidence="8" id="KW-1185">Reference proteome</keyword>
<dbReference type="RefSeq" id="WP_052535546.1">
    <property type="nucleotide sequence ID" value="NZ_HG966617.1"/>
</dbReference>
<dbReference type="InterPro" id="IPR009057">
    <property type="entry name" value="Homeodomain-like_sf"/>
</dbReference>
<gene>
    <name evidence="7" type="ORF">BN1012_Phect1670</name>
</gene>
<evidence type="ECO:0000256" key="3">
    <source>
        <dbReference type="ARBA" id="ARBA00023163"/>
    </source>
</evidence>
<dbReference type="KEGG" id="pect:BN1012_Phect1670"/>
<dbReference type="EMBL" id="HG966617">
    <property type="protein sequence ID" value="CDO59884.1"/>
    <property type="molecule type" value="Genomic_DNA"/>
</dbReference>
<reference evidence="7 8" key="1">
    <citation type="journal article" date="2014" name="Front. Genet.">
        <title>Genome and metabolic network of "Candidatus Phaeomarinobacter ectocarpi" Ec32, a new candidate genus of Alphaproteobacteria frequently associated with brown algae.</title>
        <authorList>
            <person name="Dittami S.M."/>
            <person name="Barbeyron T."/>
            <person name="Boyen C."/>
            <person name="Cambefort J."/>
            <person name="Collet G."/>
            <person name="Delage L."/>
            <person name="Gobet A."/>
            <person name="Groisillier A."/>
            <person name="Leblanc C."/>
            <person name="Michel G."/>
            <person name="Scornet D."/>
            <person name="Siegel A."/>
            <person name="Tapia J.E."/>
            <person name="Tonon T."/>
        </authorList>
    </citation>
    <scope>NUCLEOTIDE SEQUENCE [LARGE SCALE GENOMIC DNA]</scope>
    <source>
        <strain evidence="7 8">Ec32</strain>
    </source>
</reference>
<evidence type="ECO:0000256" key="5">
    <source>
        <dbReference type="SAM" id="MobiDB-lite"/>
    </source>
</evidence>
<dbReference type="FunFam" id="1.10.10.60:FF:000141">
    <property type="entry name" value="TetR family transcriptional regulator"/>
    <property type="match status" value="1"/>
</dbReference>